<evidence type="ECO:0000256" key="1">
    <source>
        <dbReference type="ARBA" id="ARBA00010928"/>
    </source>
</evidence>
<comment type="caution">
    <text evidence="5">The sequence shown here is derived from an EMBL/GenBank/DDBJ whole genome shotgun (WGS) entry which is preliminary data.</text>
</comment>
<keyword evidence="2" id="KW-0560">Oxidoreductase</keyword>
<evidence type="ECO:0000259" key="3">
    <source>
        <dbReference type="Pfam" id="PF01408"/>
    </source>
</evidence>
<gene>
    <name evidence="5" type="ORF">NK125_03965</name>
</gene>
<keyword evidence="6" id="KW-1185">Reference proteome</keyword>
<dbReference type="PANTHER" id="PTHR42840">
    <property type="entry name" value="NAD(P)-BINDING ROSSMANN-FOLD SUPERFAMILY PROTEIN-RELATED"/>
    <property type="match status" value="1"/>
</dbReference>
<dbReference type="SUPFAM" id="SSF51735">
    <property type="entry name" value="NAD(P)-binding Rossmann-fold domains"/>
    <property type="match status" value="1"/>
</dbReference>
<dbReference type="Gene3D" id="3.30.360.10">
    <property type="entry name" value="Dihydrodipicolinate Reductase, domain 2"/>
    <property type="match status" value="1"/>
</dbReference>
<comment type="similarity">
    <text evidence="1">Belongs to the Gfo/Idh/MocA family.</text>
</comment>
<evidence type="ECO:0000256" key="2">
    <source>
        <dbReference type="ARBA" id="ARBA00023002"/>
    </source>
</evidence>
<dbReference type="PANTHER" id="PTHR42840:SF3">
    <property type="entry name" value="BINDING ROSSMANN FOLD OXIDOREDUCTASE, PUTATIVE (AFU_ORTHOLOGUE AFUA_2G10240)-RELATED"/>
    <property type="match status" value="1"/>
</dbReference>
<dbReference type="SUPFAM" id="SSF55347">
    <property type="entry name" value="Glyceraldehyde-3-phosphate dehydrogenase-like, C-terminal domain"/>
    <property type="match status" value="1"/>
</dbReference>
<dbReference type="InterPro" id="IPR000683">
    <property type="entry name" value="Gfo/Idh/MocA-like_OxRdtase_N"/>
</dbReference>
<feature type="domain" description="GFO/IDH/MocA-like oxidoreductase" evidence="4">
    <location>
        <begin position="132"/>
        <end position="252"/>
    </location>
</feature>
<accession>A0ABT1E6V9</accession>
<evidence type="ECO:0000313" key="5">
    <source>
        <dbReference type="EMBL" id="MCP1101569.1"/>
    </source>
</evidence>
<proteinExistence type="inferred from homology"/>
<sequence length="336" mass="36865">MKNIRVGIVGLGRLGYHHAQDLMFRIPQAELVAACSVIPEELEKVRTWGLENVYTDYSEMIKNANLEAVVIVSSSGAHAEQIIEAMDAGIHVFSEKPMGVTLEECEKVEKCVELHPDLKFQLGFMRRFDASYMAAKAKVDAGELGKPFLFKSTSNDPLATIDGFLGYAPHSGGPWLDMAVHDIDLALWFLGGEVESVYAIGGGYLYPELEKIGCADNACALLKFKDGAMAQMHVGYSSPHGYQVETEIFGEGENIRISAVPAKNRLQTYNREGVLVECDESWPYRFNEAFFNEKVAFLNCIINDTIPIAGAKDGTATTKVALAATKAFETGEVVHI</sequence>
<evidence type="ECO:0000259" key="4">
    <source>
        <dbReference type="Pfam" id="PF22725"/>
    </source>
</evidence>
<reference evidence="5 6" key="1">
    <citation type="journal article" date="2022" name="Genome Biol. Evol.">
        <title>Host diet, physiology and behaviors set the stage for Lachnospiraceae cladogenesis.</title>
        <authorList>
            <person name="Vera-Ponce De Leon A."/>
            <person name="Schneider M."/>
            <person name="Jahnes B.C."/>
            <person name="Sadowski V."/>
            <person name="Camuy-Velez L.A."/>
            <person name="Duan J."/>
            <person name="Sabree Z.L."/>
        </authorList>
    </citation>
    <scope>NUCLEOTIDE SEQUENCE [LARGE SCALE GENOMIC DNA]</scope>
    <source>
        <strain evidence="5 6">PAL113</strain>
    </source>
</reference>
<dbReference type="Proteomes" id="UP001523566">
    <property type="component" value="Unassembled WGS sequence"/>
</dbReference>
<feature type="domain" description="Gfo/Idh/MocA-like oxidoreductase N-terminal" evidence="3">
    <location>
        <begin position="4"/>
        <end position="113"/>
    </location>
</feature>
<evidence type="ECO:0000313" key="6">
    <source>
        <dbReference type="Proteomes" id="UP001523566"/>
    </source>
</evidence>
<dbReference type="Pfam" id="PF01408">
    <property type="entry name" value="GFO_IDH_MocA"/>
    <property type="match status" value="1"/>
</dbReference>
<name>A0ABT1E6V9_9FIRM</name>
<dbReference type="Pfam" id="PF22725">
    <property type="entry name" value="GFO_IDH_MocA_C3"/>
    <property type="match status" value="1"/>
</dbReference>
<organism evidence="5 6">
    <name type="scientific">Aequitasia blattaphilus</name>
    <dbReference type="NCBI Taxonomy" id="2949332"/>
    <lineage>
        <taxon>Bacteria</taxon>
        <taxon>Bacillati</taxon>
        <taxon>Bacillota</taxon>
        <taxon>Clostridia</taxon>
        <taxon>Lachnospirales</taxon>
        <taxon>Lachnospiraceae</taxon>
        <taxon>Aequitasia</taxon>
    </lineage>
</organism>
<dbReference type="Gene3D" id="3.40.50.720">
    <property type="entry name" value="NAD(P)-binding Rossmann-like Domain"/>
    <property type="match status" value="1"/>
</dbReference>
<dbReference type="InterPro" id="IPR036291">
    <property type="entry name" value="NAD(P)-bd_dom_sf"/>
</dbReference>
<dbReference type="EMBL" id="JAMZFW010000004">
    <property type="protein sequence ID" value="MCP1101569.1"/>
    <property type="molecule type" value="Genomic_DNA"/>
</dbReference>
<protein>
    <submittedName>
        <fullName evidence="5">Gfo/Idh/MocA family oxidoreductase</fullName>
    </submittedName>
</protein>
<dbReference type="InterPro" id="IPR055170">
    <property type="entry name" value="GFO_IDH_MocA-like_dom"/>
</dbReference>
<dbReference type="RefSeq" id="WP_262065356.1">
    <property type="nucleotide sequence ID" value="NZ_JAMXOD010000004.1"/>
</dbReference>